<reference evidence="1 2" key="1">
    <citation type="submission" date="2016-10" db="EMBL/GenBank/DDBJ databases">
        <authorList>
            <person name="de Groot N.N."/>
        </authorList>
    </citation>
    <scope>NUCLEOTIDE SEQUENCE [LARGE SCALE GENOMIC DNA]</scope>
    <source>
        <strain evidence="1 2">LMG 26867</strain>
    </source>
</reference>
<dbReference type="RefSeq" id="WP_231987106.1">
    <property type="nucleotide sequence ID" value="NZ_LT629762.1"/>
</dbReference>
<proteinExistence type="predicted"/>
<protein>
    <submittedName>
        <fullName evidence="1">Uncharacterized protein</fullName>
    </submittedName>
</protein>
<accession>A0A1H2B161</accession>
<dbReference type="AlphaFoldDB" id="A0A1H2B161"/>
<gene>
    <name evidence="1" type="ORF">SAMN05216222_4854</name>
</gene>
<sequence length="123" mass="14118">MSFYEDNVEDGSHCMSCFELIGEDVGHPRCCRNCGGEGSEPNPEGHKKRMKAEAMQRFDGWLARTGIAHKKHNNGYHVVLTLPDGRMIDCWPSTKKWQLRGQRMSRNGKALHELVLQQLRPWP</sequence>
<dbReference type="Proteomes" id="UP000198481">
    <property type="component" value="Chromosome I"/>
</dbReference>
<dbReference type="EMBL" id="LT629762">
    <property type="protein sequence ID" value="SDT52025.1"/>
    <property type="molecule type" value="Genomic_DNA"/>
</dbReference>
<evidence type="ECO:0000313" key="2">
    <source>
        <dbReference type="Proteomes" id="UP000198481"/>
    </source>
</evidence>
<name>A0A1H2B161_9PSED</name>
<organism evidence="1 2">
    <name type="scientific">Pseudomonas prosekii</name>
    <dbReference type="NCBI Taxonomy" id="1148509"/>
    <lineage>
        <taxon>Bacteria</taxon>
        <taxon>Pseudomonadati</taxon>
        <taxon>Pseudomonadota</taxon>
        <taxon>Gammaproteobacteria</taxon>
        <taxon>Pseudomonadales</taxon>
        <taxon>Pseudomonadaceae</taxon>
        <taxon>Pseudomonas</taxon>
    </lineage>
</organism>
<dbReference type="STRING" id="1148509.SAMN05216222_4854"/>
<evidence type="ECO:0000313" key="1">
    <source>
        <dbReference type="EMBL" id="SDT52025.1"/>
    </source>
</evidence>